<proteinExistence type="predicted"/>
<protein>
    <submittedName>
        <fullName evidence="1">Uncharacterized protein</fullName>
    </submittedName>
</protein>
<organism evidence="1 2">
    <name type="scientific">Trifolium medium</name>
    <dbReference type="NCBI Taxonomy" id="97028"/>
    <lineage>
        <taxon>Eukaryota</taxon>
        <taxon>Viridiplantae</taxon>
        <taxon>Streptophyta</taxon>
        <taxon>Embryophyta</taxon>
        <taxon>Tracheophyta</taxon>
        <taxon>Spermatophyta</taxon>
        <taxon>Magnoliopsida</taxon>
        <taxon>eudicotyledons</taxon>
        <taxon>Gunneridae</taxon>
        <taxon>Pentapetalae</taxon>
        <taxon>rosids</taxon>
        <taxon>fabids</taxon>
        <taxon>Fabales</taxon>
        <taxon>Fabaceae</taxon>
        <taxon>Papilionoideae</taxon>
        <taxon>50 kb inversion clade</taxon>
        <taxon>NPAAA clade</taxon>
        <taxon>Hologalegina</taxon>
        <taxon>IRL clade</taxon>
        <taxon>Trifolieae</taxon>
        <taxon>Trifolium</taxon>
    </lineage>
</organism>
<comment type="caution">
    <text evidence="1">The sequence shown here is derived from an EMBL/GenBank/DDBJ whole genome shotgun (WGS) entry which is preliminary data.</text>
</comment>
<sequence>MDVKWELDLSEYQWCIKRGDGAAGCGGTTRSCARVWLSCLIPAWHQDPSHSGSFMCPLFDWKLLGAAHCLYMLYAPATTPRPRQSQVSQGVSLNFWVVHRLMKQNSGVSLKGLVKPKLVVLSFNNIQLQVDSMVVYNCLNGIVVGNSC</sequence>
<reference evidence="1 2" key="1">
    <citation type="journal article" date="2018" name="Front. Plant Sci.">
        <title>Red Clover (Trifolium pratense) and Zigzag Clover (T. medium) - A Picture of Genomic Similarities and Differences.</title>
        <authorList>
            <person name="Dluhosova J."/>
            <person name="Istvanek J."/>
            <person name="Nedelnik J."/>
            <person name="Repkova J."/>
        </authorList>
    </citation>
    <scope>NUCLEOTIDE SEQUENCE [LARGE SCALE GENOMIC DNA]</scope>
    <source>
        <strain evidence="2">cv. 10/8</strain>
        <tissue evidence="1">Leaf</tissue>
    </source>
</reference>
<evidence type="ECO:0000313" key="1">
    <source>
        <dbReference type="EMBL" id="MCI08268.1"/>
    </source>
</evidence>
<accession>A0A392P873</accession>
<dbReference type="AlphaFoldDB" id="A0A392P873"/>
<dbReference type="Proteomes" id="UP000265520">
    <property type="component" value="Unassembled WGS sequence"/>
</dbReference>
<dbReference type="EMBL" id="LXQA010068395">
    <property type="protein sequence ID" value="MCI08268.1"/>
    <property type="molecule type" value="Genomic_DNA"/>
</dbReference>
<keyword evidence="2" id="KW-1185">Reference proteome</keyword>
<name>A0A392P873_9FABA</name>
<evidence type="ECO:0000313" key="2">
    <source>
        <dbReference type="Proteomes" id="UP000265520"/>
    </source>
</evidence>